<gene>
    <name evidence="1" type="ORF">CVS47_00150</name>
</gene>
<reference evidence="1 2" key="1">
    <citation type="submission" date="2018-08" db="EMBL/GenBank/DDBJ databases">
        <title>Microbacterium lemovicicum sp. nov., a bacterium isolated from a natural uranium-rich soil.</title>
        <authorList>
            <person name="ORTET P."/>
        </authorList>
    </citation>
    <scope>NUCLEOTIDE SEQUENCE [LARGE SCALE GENOMIC DNA]</scope>
    <source>
        <strain evidence="1 2">Viu22</strain>
    </source>
</reference>
<name>A0A3Q9IXX3_9MICO</name>
<sequence length="45" mass="4739">MRQVTRTWTIAGTLPSLAATVGLGVLSLVLAARQRPASVDVFRSA</sequence>
<protein>
    <submittedName>
        <fullName evidence="1">Uncharacterized protein</fullName>
    </submittedName>
</protein>
<proteinExistence type="predicted"/>
<dbReference type="RefSeq" id="WP_164734572.1">
    <property type="nucleotide sequence ID" value="NZ_CP031423.1"/>
</dbReference>
<dbReference type="AlphaFoldDB" id="A0A3Q9IXX3"/>
<dbReference type="Proteomes" id="UP000276888">
    <property type="component" value="Chromosome"/>
</dbReference>
<accession>A0A3Q9IXX3</accession>
<dbReference type="EMBL" id="CP031423">
    <property type="protein sequence ID" value="AZS35558.1"/>
    <property type="molecule type" value="Genomic_DNA"/>
</dbReference>
<evidence type="ECO:0000313" key="2">
    <source>
        <dbReference type="Proteomes" id="UP000276888"/>
    </source>
</evidence>
<dbReference type="KEGG" id="mlv:CVS47_00150"/>
<organism evidence="1 2">
    <name type="scientific">Microbacterium lemovicicum</name>
    <dbReference type="NCBI Taxonomy" id="1072463"/>
    <lineage>
        <taxon>Bacteria</taxon>
        <taxon>Bacillati</taxon>
        <taxon>Actinomycetota</taxon>
        <taxon>Actinomycetes</taxon>
        <taxon>Micrococcales</taxon>
        <taxon>Microbacteriaceae</taxon>
        <taxon>Microbacterium</taxon>
    </lineage>
</organism>
<keyword evidence="2" id="KW-1185">Reference proteome</keyword>
<evidence type="ECO:0000313" key="1">
    <source>
        <dbReference type="EMBL" id="AZS35558.1"/>
    </source>
</evidence>